<dbReference type="PANTHER" id="PTHR45625:SF4">
    <property type="entry name" value="PEPTIDYLPROLYL ISOMERASE DOMAIN AND WD REPEAT-CONTAINING PROTEIN 1"/>
    <property type="match status" value="1"/>
</dbReference>
<feature type="region of interest" description="Disordered" evidence="4">
    <location>
        <begin position="43"/>
        <end position="64"/>
    </location>
</feature>
<dbReference type="PROSITE" id="PS00170">
    <property type="entry name" value="CSA_PPIASE_1"/>
    <property type="match status" value="1"/>
</dbReference>
<sequence>MSGATMSATIKRNKIVFVSVTLLILLGLWATLLLIPSAQTPADNFSQSVPPTQPSSTPPGQSPSAEEFAVIDTKFGRIVIKFLPDLASGHVKNFKKLANDGFYDGTTFHRVIPGFMIQGGDPNSKDDDRTNDGLGGPGYTINAEFSDVSHKRGIVSMARSSDPNSAGSQFFIVVSDSTSLDGQYSIFGEVIEGLEVVDLIVSQSKDSNDNPIEKVSMKVSIVRNP</sequence>
<dbReference type="GO" id="GO:0006457">
    <property type="term" value="P:protein folding"/>
    <property type="evidence" value="ECO:0007669"/>
    <property type="project" value="InterPro"/>
</dbReference>
<evidence type="ECO:0000256" key="1">
    <source>
        <dbReference type="ARBA" id="ARBA00013194"/>
    </source>
</evidence>
<dbReference type="CDD" id="cd00317">
    <property type="entry name" value="cyclophilin"/>
    <property type="match status" value="1"/>
</dbReference>
<keyword evidence="3 6" id="KW-0413">Isomerase</keyword>
<reference evidence="6" key="1">
    <citation type="journal article" date="2008" name="ISME J.">
        <title>Genomic patterns of recombination, clonal divergence and environment in marine microbial populations.</title>
        <authorList>
            <person name="Konstantinidis K.T."/>
            <person name="Delong E.F."/>
        </authorList>
    </citation>
    <scope>NUCLEOTIDE SEQUENCE</scope>
</reference>
<dbReference type="InterPro" id="IPR044666">
    <property type="entry name" value="Cyclophilin_A-like"/>
</dbReference>
<dbReference type="EC" id="5.2.1.8" evidence="1"/>
<keyword evidence="2" id="KW-0697">Rotamase</keyword>
<dbReference type="EMBL" id="EU016608">
    <property type="protein sequence ID" value="ABZ07728.1"/>
    <property type="molecule type" value="Genomic_DNA"/>
</dbReference>
<name>B3T569_9ZZZZ</name>
<evidence type="ECO:0000256" key="4">
    <source>
        <dbReference type="SAM" id="MobiDB-lite"/>
    </source>
</evidence>
<accession>B3T569</accession>
<dbReference type="Pfam" id="PF00160">
    <property type="entry name" value="Pro_isomerase"/>
    <property type="match status" value="1"/>
</dbReference>
<dbReference type="PANTHER" id="PTHR45625">
    <property type="entry name" value="PEPTIDYL-PROLYL CIS-TRANS ISOMERASE-RELATED"/>
    <property type="match status" value="1"/>
</dbReference>
<protein>
    <recommendedName>
        <fullName evidence="1">peptidylprolyl isomerase</fullName>
        <ecNumber evidence="1">5.2.1.8</ecNumber>
    </recommendedName>
</protein>
<dbReference type="InterPro" id="IPR029000">
    <property type="entry name" value="Cyclophilin-like_dom_sf"/>
</dbReference>
<evidence type="ECO:0000256" key="3">
    <source>
        <dbReference type="ARBA" id="ARBA00023235"/>
    </source>
</evidence>
<dbReference type="Gene3D" id="2.40.100.10">
    <property type="entry name" value="Cyclophilin-like"/>
    <property type="match status" value="1"/>
</dbReference>
<gene>
    <name evidence="6" type="ORF">ALOHA_HF4000ANIW141A21ctg1g12</name>
</gene>
<feature type="compositionally biased region" description="Pro residues" evidence="4">
    <location>
        <begin position="51"/>
        <end position="61"/>
    </location>
</feature>
<feature type="domain" description="PPIase cyclophilin-type" evidence="5">
    <location>
        <begin position="65"/>
        <end position="217"/>
    </location>
</feature>
<dbReference type="PROSITE" id="PS50072">
    <property type="entry name" value="CSA_PPIASE_2"/>
    <property type="match status" value="1"/>
</dbReference>
<proteinExistence type="predicted"/>
<dbReference type="SUPFAM" id="SSF50891">
    <property type="entry name" value="Cyclophilin-like"/>
    <property type="match status" value="1"/>
</dbReference>
<dbReference type="InterPro" id="IPR020892">
    <property type="entry name" value="Cyclophilin-type_PPIase_CS"/>
</dbReference>
<evidence type="ECO:0000259" key="5">
    <source>
        <dbReference type="PROSITE" id="PS50072"/>
    </source>
</evidence>
<dbReference type="InterPro" id="IPR002130">
    <property type="entry name" value="Cyclophilin-type_PPIase_dom"/>
</dbReference>
<evidence type="ECO:0000256" key="2">
    <source>
        <dbReference type="ARBA" id="ARBA00023110"/>
    </source>
</evidence>
<dbReference type="PRINTS" id="PR00153">
    <property type="entry name" value="CSAPPISMRASE"/>
</dbReference>
<dbReference type="GO" id="GO:0003755">
    <property type="term" value="F:peptidyl-prolyl cis-trans isomerase activity"/>
    <property type="evidence" value="ECO:0007669"/>
    <property type="project" value="UniProtKB-KW"/>
</dbReference>
<dbReference type="AlphaFoldDB" id="B3T569"/>
<evidence type="ECO:0000313" key="6">
    <source>
        <dbReference type="EMBL" id="ABZ07728.1"/>
    </source>
</evidence>
<organism evidence="6">
    <name type="scientific">uncultured marine microorganism HF4000_ANIW141A21</name>
    <dbReference type="NCBI Taxonomy" id="455535"/>
    <lineage>
        <taxon>unclassified sequences</taxon>
        <taxon>environmental samples</taxon>
    </lineage>
</organism>